<feature type="domain" description="HIT-type" evidence="3">
    <location>
        <begin position="25"/>
        <end position="59"/>
    </location>
</feature>
<dbReference type="Gene3D" id="3.30.60.190">
    <property type="match status" value="1"/>
</dbReference>
<dbReference type="GO" id="GO:0008270">
    <property type="term" value="F:zinc ion binding"/>
    <property type="evidence" value="ECO:0007669"/>
    <property type="project" value="UniProtKB-UniRule"/>
</dbReference>
<dbReference type="PANTHER" id="PTHR15555:SF0">
    <property type="entry name" value="ZINC FINGER HIT DOMAIN-CONTAINING PROTEIN 2"/>
    <property type="match status" value="1"/>
</dbReference>
<protein>
    <recommendedName>
        <fullName evidence="3">HIT-type domain-containing protein</fullName>
    </recommendedName>
</protein>
<dbReference type="PROSITE" id="PS51083">
    <property type="entry name" value="ZF_HIT"/>
    <property type="match status" value="1"/>
</dbReference>
<dbReference type="Proteomes" id="UP000827892">
    <property type="component" value="Chromosome III"/>
</dbReference>
<dbReference type="CDD" id="cd23024">
    <property type="entry name" value="zf-HIT_ZNHIT2-3"/>
    <property type="match status" value="1"/>
</dbReference>
<evidence type="ECO:0000313" key="5">
    <source>
        <dbReference type="Proteomes" id="UP000827892"/>
    </source>
</evidence>
<dbReference type="AlphaFoldDB" id="A0AAE9DFL7"/>
<proteinExistence type="predicted"/>
<reference evidence="4 5" key="1">
    <citation type="submission" date="2022-05" db="EMBL/GenBank/DDBJ databases">
        <title>Chromosome-level reference genomes for two strains of Caenorhabditis briggsae: an improved platform for comparative genomics.</title>
        <authorList>
            <person name="Stevens L."/>
            <person name="Andersen E.C."/>
        </authorList>
    </citation>
    <scope>NUCLEOTIDE SEQUENCE [LARGE SCALE GENOMIC DNA]</scope>
    <source>
        <strain evidence="4">QX1410_ONT</strain>
        <tissue evidence="4">Whole-organism</tissue>
    </source>
</reference>
<gene>
    <name evidence="4" type="ORF">L3Y34_002511</name>
</gene>
<organism evidence="4 5">
    <name type="scientific">Caenorhabditis briggsae</name>
    <dbReference type="NCBI Taxonomy" id="6238"/>
    <lineage>
        <taxon>Eukaryota</taxon>
        <taxon>Metazoa</taxon>
        <taxon>Ecdysozoa</taxon>
        <taxon>Nematoda</taxon>
        <taxon>Chromadorea</taxon>
        <taxon>Rhabditida</taxon>
        <taxon>Rhabditina</taxon>
        <taxon>Rhabditomorpha</taxon>
        <taxon>Rhabditoidea</taxon>
        <taxon>Rhabditidae</taxon>
        <taxon>Peloderinae</taxon>
        <taxon>Caenorhabditis</taxon>
    </lineage>
</organism>
<dbReference type="Pfam" id="PF04438">
    <property type="entry name" value="zf-HIT"/>
    <property type="match status" value="1"/>
</dbReference>
<sequence>MSSTTATTTTSSTSATSSSSVFQKCGICGIEKRELYKCPRCDLLYCTIKCYRHQNHSDCSEKFYQEQVKNELSGKRADDISDKGEKYKEKLQKFLDGDWSGIEEGEPLDSDDDAEPEDVNKWRQETDDAIRRTIESTIDDYELDDGEIDRRMTAMGLSDDVESLLETLTPEERELFKNLAEEMQQEELQMETSCFSRK</sequence>
<evidence type="ECO:0000313" key="4">
    <source>
        <dbReference type="EMBL" id="ULU02978.1"/>
    </source>
</evidence>
<evidence type="ECO:0000256" key="2">
    <source>
        <dbReference type="SAM" id="MobiDB-lite"/>
    </source>
</evidence>
<keyword evidence="1" id="KW-0479">Metal-binding</keyword>
<dbReference type="PANTHER" id="PTHR15555">
    <property type="entry name" value="ZINC FINGER HIT DOMAIN CONTAINING PROTEIN 2 PROTEIN FON -RELATED"/>
    <property type="match status" value="1"/>
</dbReference>
<keyword evidence="1" id="KW-0863">Zinc-finger</keyword>
<feature type="compositionally biased region" description="Acidic residues" evidence="2">
    <location>
        <begin position="101"/>
        <end position="117"/>
    </location>
</feature>
<feature type="region of interest" description="Disordered" evidence="2">
    <location>
        <begin position="98"/>
        <end position="119"/>
    </location>
</feature>
<evidence type="ECO:0000259" key="3">
    <source>
        <dbReference type="PROSITE" id="PS51083"/>
    </source>
</evidence>
<keyword evidence="1" id="KW-0862">Zinc</keyword>
<evidence type="ECO:0000256" key="1">
    <source>
        <dbReference type="PROSITE-ProRule" id="PRU00453"/>
    </source>
</evidence>
<dbReference type="SUPFAM" id="SSF144232">
    <property type="entry name" value="HIT/MYND zinc finger-like"/>
    <property type="match status" value="1"/>
</dbReference>
<name>A0AAE9DFL7_CAEBR</name>
<dbReference type="EMBL" id="CP090893">
    <property type="protein sequence ID" value="ULU02978.1"/>
    <property type="molecule type" value="Genomic_DNA"/>
</dbReference>
<accession>A0AAE9DFL7</accession>
<dbReference type="InterPro" id="IPR039646">
    <property type="entry name" value="ZNHIT2"/>
</dbReference>
<dbReference type="InterPro" id="IPR007529">
    <property type="entry name" value="Znf_HIT"/>
</dbReference>